<organism evidence="2 3">
    <name type="scientific">Cimex lectularius</name>
    <name type="common">Bed bug</name>
    <name type="synonym">Acanthia lectularia</name>
    <dbReference type="NCBI Taxonomy" id="79782"/>
    <lineage>
        <taxon>Eukaryota</taxon>
        <taxon>Metazoa</taxon>
        <taxon>Ecdysozoa</taxon>
        <taxon>Arthropoda</taxon>
        <taxon>Hexapoda</taxon>
        <taxon>Insecta</taxon>
        <taxon>Pterygota</taxon>
        <taxon>Neoptera</taxon>
        <taxon>Paraneoptera</taxon>
        <taxon>Hemiptera</taxon>
        <taxon>Heteroptera</taxon>
        <taxon>Panheteroptera</taxon>
        <taxon>Cimicomorpha</taxon>
        <taxon>Cimicidae</taxon>
        <taxon>Cimex</taxon>
    </lineage>
</organism>
<keyword evidence="3" id="KW-1185">Reference proteome</keyword>
<dbReference type="Proteomes" id="UP000494040">
    <property type="component" value="Unassembled WGS sequence"/>
</dbReference>
<dbReference type="GeneID" id="106669049"/>
<accession>A0A8I6RY27</accession>
<protein>
    <submittedName>
        <fullName evidence="2">Uncharacterized protein</fullName>
    </submittedName>
</protein>
<reference evidence="2" key="1">
    <citation type="submission" date="2022-01" db="UniProtKB">
        <authorList>
            <consortium name="EnsemblMetazoa"/>
        </authorList>
    </citation>
    <scope>IDENTIFICATION</scope>
</reference>
<dbReference type="KEGG" id="clec:106669049"/>
<dbReference type="AlphaFoldDB" id="A0A8I6RY27"/>
<feature type="transmembrane region" description="Helical" evidence="1">
    <location>
        <begin position="50"/>
        <end position="69"/>
    </location>
</feature>
<feature type="transmembrane region" description="Helical" evidence="1">
    <location>
        <begin position="81"/>
        <end position="98"/>
    </location>
</feature>
<dbReference type="EnsemblMetazoa" id="XM_014398300.2">
    <property type="protein sequence ID" value="XP_014253786.1"/>
    <property type="gene ID" value="LOC106669049"/>
</dbReference>
<name>A0A8I6RY27_CIMLE</name>
<evidence type="ECO:0000256" key="1">
    <source>
        <dbReference type="SAM" id="Phobius"/>
    </source>
</evidence>
<proteinExistence type="predicted"/>
<sequence>MKSFKPMKHDLVQTVHDKFTEFMVEETQKMPVYEKKAFLKKRFKSEKTPNFIRISSALSAMIGCAAILLLKNYYECSQVDITYSVMFILALLVVGQIYDTFHMFRIGASTGKTRFFKQNHLRQ</sequence>
<keyword evidence="1" id="KW-0472">Membrane</keyword>
<dbReference type="RefSeq" id="XP_014253786.1">
    <property type="nucleotide sequence ID" value="XM_014398300.2"/>
</dbReference>
<keyword evidence="1" id="KW-1133">Transmembrane helix</keyword>
<keyword evidence="1" id="KW-0812">Transmembrane</keyword>
<evidence type="ECO:0000313" key="3">
    <source>
        <dbReference type="Proteomes" id="UP000494040"/>
    </source>
</evidence>
<evidence type="ECO:0000313" key="2">
    <source>
        <dbReference type="EnsemblMetazoa" id="XP_014253786.1"/>
    </source>
</evidence>